<keyword evidence="5 7" id="KW-0408">Iron</keyword>
<dbReference type="PROSITE" id="PS00086">
    <property type="entry name" value="CYTOCHROME_P450"/>
    <property type="match status" value="1"/>
</dbReference>
<dbReference type="InterPro" id="IPR036396">
    <property type="entry name" value="Cyt_P450_sf"/>
</dbReference>
<dbReference type="PRINTS" id="PR00385">
    <property type="entry name" value="P450"/>
</dbReference>
<dbReference type="InterPro" id="IPR001128">
    <property type="entry name" value="Cyt_P450"/>
</dbReference>
<evidence type="ECO:0000256" key="2">
    <source>
        <dbReference type="ARBA" id="ARBA00022617"/>
    </source>
</evidence>
<dbReference type="OrthoDB" id="1470350at2759"/>
<keyword evidence="3 7" id="KW-0479">Metal-binding</keyword>
<feature type="binding site" description="axial binding residue" evidence="7">
    <location>
        <position position="461"/>
    </location>
    <ligand>
        <name>heme</name>
        <dbReference type="ChEBI" id="CHEBI:30413"/>
    </ligand>
    <ligandPart>
        <name>Fe</name>
        <dbReference type="ChEBI" id="CHEBI:18248"/>
    </ligandPart>
</feature>
<accession>A0A8T0WIM6</accession>
<protein>
    <submittedName>
        <fullName evidence="9">Uncharacterized protein</fullName>
    </submittedName>
</protein>
<evidence type="ECO:0000256" key="7">
    <source>
        <dbReference type="PIRSR" id="PIRSR602401-1"/>
    </source>
</evidence>
<name>A0A8T0WIM6_PANVG</name>
<dbReference type="Gene3D" id="1.10.630.10">
    <property type="entry name" value="Cytochrome P450"/>
    <property type="match status" value="1"/>
</dbReference>
<evidence type="ECO:0000313" key="9">
    <source>
        <dbReference type="EMBL" id="KAG2642959.1"/>
    </source>
</evidence>
<dbReference type="InterPro" id="IPR002401">
    <property type="entry name" value="Cyt_P450_E_grp-I"/>
</dbReference>
<dbReference type="FunFam" id="1.10.630.10:FF:000043">
    <property type="entry name" value="Cytochrome P450 99A2"/>
    <property type="match status" value="1"/>
</dbReference>
<evidence type="ECO:0000256" key="8">
    <source>
        <dbReference type="RuleBase" id="RU000461"/>
    </source>
</evidence>
<dbReference type="GO" id="GO:0005506">
    <property type="term" value="F:iron ion binding"/>
    <property type="evidence" value="ECO:0007669"/>
    <property type="project" value="InterPro"/>
</dbReference>
<gene>
    <name evidence="9" type="ORF">PVAP13_2KG290200</name>
</gene>
<dbReference type="SUPFAM" id="SSF48264">
    <property type="entry name" value="Cytochrome P450"/>
    <property type="match status" value="1"/>
</dbReference>
<dbReference type="AlphaFoldDB" id="A0A8T0WIM6"/>
<evidence type="ECO:0000256" key="1">
    <source>
        <dbReference type="ARBA" id="ARBA00010617"/>
    </source>
</evidence>
<dbReference type="InterPro" id="IPR017972">
    <property type="entry name" value="Cyt_P450_CS"/>
</dbReference>
<evidence type="ECO:0000256" key="5">
    <source>
        <dbReference type="ARBA" id="ARBA00023004"/>
    </source>
</evidence>
<dbReference type="Proteomes" id="UP000823388">
    <property type="component" value="Chromosome 2K"/>
</dbReference>
<dbReference type="GO" id="GO:0016705">
    <property type="term" value="F:oxidoreductase activity, acting on paired donors, with incorporation or reduction of molecular oxygen"/>
    <property type="evidence" value="ECO:0007669"/>
    <property type="project" value="InterPro"/>
</dbReference>
<dbReference type="PANTHER" id="PTHR47955:SF15">
    <property type="entry name" value="CYTOCHROME P450 71A2-LIKE"/>
    <property type="match status" value="1"/>
</dbReference>
<keyword evidence="4 8" id="KW-0560">Oxidoreductase</keyword>
<dbReference type="EMBL" id="CM029039">
    <property type="protein sequence ID" value="KAG2642959.1"/>
    <property type="molecule type" value="Genomic_DNA"/>
</dbReference>
<organism evidence="9 10">
    <name type="scientific">Panicum virgatum</name>
    <name type="common">Blackwell switchgrass</name>
    <dbReference type="NCBI Taxonomy" id="38727"/>
    <lineage>
        <taxon>Eukaryota</taxon>
        <taxon>Viridiplantae</taxon>
        <taxon>Streptophyta</taxon>
        <taxon>Embryophyta</taxon>
        <taxon>Tracheophyta</taxon>
        <taxon>Spermatophyta</taxon>
        <taxon>Magnoliopsida</taxon>
        <taxon>Liliopsida</taxon>
        <taxon>Poales</taxon>
        <taxon>Poaceae</taxon>
        <taxon>PACMAD clade</taxon>
        <taxon>Panicoideae</taxon>
        <taxon>Panicodae</taxon>
        <taxon>Paniceae</taxon>
        <taxon>Panicinae</taxon>
        <taxon>Panicum</taxon>
        <taxon>Panicum sect. Hiantes</taxon>
    </lineage>
</organism>
<keyword evidence="6 8" id="KW-0503">Monooxygenase</keyword>
<evidence type="ECO:0000256" key="4">
    <source>
        <dbReference type="ARBA" id="ARBA00023002"/>
    </source>
</evidence>
<evidence type="ECO:0000313" key="10">
    <source>
        <dbReference type="Proteomes" id="UP000823388"/>
    </source>
</evidence>
<comment type="cofactor">
    <cofactor evidence="7">
        <name>heme</name>
        <dbReference type="ChEBI" id="CHEBI:30413"/>
    </cofactor>
</comment>
<keyword evidence="2 7" id="KW-0349">Heme</keyword>
<dbReference type="PRINTS" id="PR00463">
    <property type="entry name" value="EP450I"/>
</dbReference>
<dbReference type="GO" id="GO:0020037">
    <property type="term" value="F:heme binding"/>
    <property type="evidence" value="ECO:0007669"/>
    <property type="project" value="InterPro"/>
</dbReference>
<dbReference type="Pfam" id="PF00067">
    <property type="entry name" value="p450"/>
    <property type="match status" value="1"/>
</dbReference>
<dbReference type="GO" id="GO:0004497">
    <property type="term" value="F:monooxygenase activity"/>
    <property type="evidence" value="ECO:0007669"/>
    <property type="project" value="UniProtKB-KW"/>
</dbReference>
<reference evidence="9" key="1">
    <citation type="submission" date="2020-05" db="EMBL/GenBank/DDBJ databases">
        <title>WGS assembly of Panicum virgatum.</title>
        <authorList>
            <person name="Lovell J.T."/>
            <person name="Jenkins J."/>
            <person name="Shu S."/>
            <person name="Juenger T.E."/>
            <person name="Schmutz J."/>
        </authorList>
    </citation>
    <scope>NUCLEOTIDE SEQUENCE</scope>
    <source>
        <strain evidence="9">AP13</strain>
    </source>
</reference>
<sequence length="522" mass="56510">MSAFVLAVAGAALLLGFLYVFQSGRSSSKLPPSPPSLPLVGHLHLIGRLPHRSLHELHLRYGAGGGLLLLQLGRRRTLVVSTAAAAADLLRHHDLAFSSRPHNAAAHKQTYGSRNISFSPYGEHWRRARKIAVVHLLSQRRAEAFAPVRRAEAAALVARARRAAEAGEAVVLKDLLYGYTNAVVTRAVAGAAGMTAERLRQLLAHNATLVAGFQADDVLPDAAARLFRRVTGLEKKIDDMNGKWDRFLSEIVAEHEEKARRPPEQGDGGDFLDVLLQLRQEDEGAQQGFELSDDGIKAIAKDMIAAATDTTAVALEWAMAELIRNPRVMAKVQDEVARVAGYDAEQPAVAEAELSGMGYLKAVVKEVFRLHPPLPLLLPRESMSAAAVQGGRYEIPARTALLVNAWAIGRDPAAWDAPEEFRPERFLPAAGGGGRRLQAQAVDLRGTDYQLLPFGTGRRICPGINFALPALELALASLLRHFDWELPGDGARPAELDMVEAPGLSTPPRAPLVLVPKWKALA</sequence>
<evidence type="ECO:0000256" key="6">
    <source>
        <dbReference type="ARBA" id="ARBA00023033"/>
    </source>
</evidence>
<proteinExistence type="inferred from homology"/>
<evidence type="ECO:0000256" key="3">
    <source>
        <dbReference type="ARBA" id="ARBA00022723"/>
    </source>
</evidence>
<dbReference type="PANTHER" id="PTHR47955">
    <property type="entry name" value="CYTOCHROME P450 FAMILY 71 PROTEIN"/>
    <property type="match status" value="1"/>
</dbReference>
<comment type="caution">
    <text evidence="9">The sequence shown here is derived from an EMBL/GenBank/DDBJ whole genome shotgun (WGS) entry which is preliminary data.</text>
</comment>
<keyword evidence="10" id="KW-1185">Reference proteome</keyword>
<comment type="similarity">
    <text evidence="1 8">Belongs to the cytochrome P450 family.</text>
</comment>